<dbReference type="STRING" id="1805146.AUJ27_01075"/>
<evidence type="ECO:0008006" key="4">
    <source>
        <dbReference type="Google" id="ProtNLM"/>
    </source>
</evidence>
<dbReference type="Pfam" id="PF01941">
    <property type="entry name" value="AdoMet_Synthase"/>
    <property type="match status" value="1"/>
</dbReference>
<gene>
    <name evidence="2" type="ORF">AUJ27_01075</name>
</gene>
<dbReference type="InterPro" id="IPR042543">
    <property type="entry name" value="AdoMet_synthase_2"/>
</dbReference>
<dbReference type="PANTHER" id="PTHR36697:SF1">
    <property type="entry name" value="S-ADENOSYLMETHIONINE SYNTHASE"/>
    <property type="match status" value="1"/>
</dbReference>
<comment type="similarity">
    <text evidence="1">Belongs to the AdoMet synthetase 2 family.</text>
</comment>
<evidence type="ECO:0000313" key="2">
    <source>
        <dbReference type="EMBL" id="OIO08187.1"/>
    </source>
</evidence>
<dbReference type="InterPro" id="IPR027790">
    <property type="entry name" value="AdoMet_synthase_2_family"/>
</dbReference>
<dbReference type="Gene3D" id="3.30.300.340">
    <property type="entry name" value="S-adenosylmethionine synthetase, N-terminal domain"/>
    <property type="match status" value="1"/>
</dbReference>
<accession>A0A1J4TBB9</accession>
<organism evidence="2 3">
    <name type="scientific">Candidatus Falkowbacteria bacterium CG1_02_37_44</name>
    <dbReference type="NCBI Taxonomy" id="1805146"/>
    <lineage>
        <taxon>Bacteria</taxon>
        <taxon>Candidatus Falkowiibacteriota</taxon>
    </lineage>
</organism>
<dbReference type="PANTHER" id="PTHR36697">
    <property type="entry name" value="S-ADENOSYLMETHIONINE SYNTHASE"/>
    <property type="match status" value="1"/>
</dbReference>
<evidence type="ECO:0000313" key="3">
    <source>
        <dbReference type="Proteomes" id="UP000183192"/>
    </source>
</evidence>
<dbReference type="Gene3D" id="3.30.300.10">
    <property type="match status" value="1"/>
</dbReference>
<reference evidence="2 3" key="1">
    <citation type="journal article" date="2016" name="Environ. Microbiol.">
        <title>Genomic resolution of a cold subsurface aquifer community provides metabolic insights for novel microbes adapted to high CO concentrations.</title>
        <authorList>
            <person name="Probst A.J."/>
            <person name="Castelle C.J."/>
            <person name="Singh A."/>
            <person name="Brown C.T."/>
            <person name="Anantharaman K."/>
            <person name="Sharon I."/>
            <person name="Hug L.A."/>
            <person name="Burstein D."/>
            <person name="Emerson J.B."/>
            <person name="Thomas B.C."/>
            <person name="Banfield J.F."/>
        </authorList>
    </citation>
    <scope>NUCLEOTIDE SEQUENCE [LARGE SCALE GENOMIC DNA]</scope>
    <source>
        <strain evidence="2">CG1_02_37_44</strain>
    </source>
</reference>
<name>A0A1J4TBB9_9BACT</name>
<sequence length="393" mass="44352">MNKLNLHINSLIESKEEIEIVERKGLGHPDTICDLIVDHLSIRLSQIYKREFGVIPHFNLDKALLAAGSSEYRFGGGKISEPMRFYIGDRATYQVGRKKINLDKVIKDEIYAFLKKKLRFLNQKNFIVINEIKPGSSSLQDIFKRRTKVLPANDTSALVGYAPLTTLEQIVMKVEQFLNSKTFKKIHPEVGEDIKIMGRREGKKYYLTIAIAFVDRFIKNEADYFEKKAEVKKEVEKFIKKKFSLNPEISLNTLDRRGAGVDGCYLCVTGTCADSGDSGQVGRGNRANGLIPLNRVAGSEAAAGKNCISHVGKIYNLLSFKLAEEIYQKTKKRTTVWLVSQIGQPVNQPALISVGVEDLNKKTKAEIEKIIKKNFLQLDKFITSLVKGEYRVS</sequence>
<comment type="caution">
    <text evidence="2">The sequence shown here is derived from an EMBL/GenBank/DDBJ whole genome shotgun (WGS) entry which is preliminary data.</text>
</comment>
<dbReference type="InterPro" id="IPR042544">
    <property type="entry name" value="AdoMet_synthase_3"/>
</dbReference>
<proteinExistence type="inferred from homology"/>
<dbReference type="Gene3D" id="3.30.300.280">
    <property type="entry name" value="S-adenosylmethionine synthetase, C-terminal domain"/>
    <property type="match status" value="1"/>
</dbReference>
<dbReference type="Proteomes" id="UP000183192">
    <property type="component" value="Unassembled WGS sequence"/>
</dbReference>
<dbReference type="AlphaFoldDB" id="A0A1J4TBB9"/>
<evidence type="ECO:0000256" key="1">
    <source>
        <dbReference type="ARBA" id="ARBA00006892"/>
    </source>
</evidence>
<protein>
    <recommendedName>
        <fullName evidence="4">S-adenosylmethionine synthetase</fullName>
    </recommendedName>
</protein>
<dbReference type="EMBL" id="MNUU01000020">
    <property type="protein sequence ID" value="OIO08187.1"/>
    <property type="molecule type" value="Genomic_DNA"/>
</dbReference>